<proteinExistence type="predicted"/>
<dbReference type="Proteomes" id="UP000660861">
    <property type="component" value="Unassembled WGS sequence"/>
</dbReference>
<dbReference type="EMBL" id="JACRTC010000004">
    <property type="protein sequence ID" value="MBC8570528.1"/>
    <property type="molecule type" value="Genomic_DNA"/>
</dbReference>
<protein>
    <submittedName>
        <fullName evidence="1">Uncharacterized protein</fullName>
    </submittedName>
</protein>
<evidence type="ECO:0000313" key="2">
    <source>
        <dbReference type="Proteomes" id="UP000660861"/>
    </source>
</evidence>
<dbReference type="RefSeq" id="WP_262397629.1">
    <property type="nucleotide sequence ID" value="NZ_JACRTC010000004.1"/>
</dbReference>
<keyword evidence="2" id="KW-1185">Reference proteome</keyword>
<dbReference type="AlphaFoldDB" id="A0A926IBQ5"/>
<reference evidence="1" key="1">
    <citation type="submission" date="2020-08" db="EMBL/GenBank/DDBJ databases">
        <title>Genome public.</title>
        <authorList>
            <person name="Liu C."/>
            <person name="Sun Q."/>
        </authorList>
    </citation>
    <scope>NUCLEOTIDE SEQUENCE</scope>
    <source>
        <strain evidence="1">NSJ-54</strain>
    </source>
</reference>
<dbReference type="SUPFAM" id="SSF160719">
    <property type="entry name" value="gpW/gp25-like"/>
    <property type="match status" value="1"/>
</dbReference>
<gene>
    <name evidence="1" type="ORF">H8709_06745</name>
</gene>
<organism evidence="1 2">
    <name type="scientific">Zongyangia hominis</name>
    <dbReference type="NCBI Taxonomy" id="2763677"/>
    <lineage>
        <taxon>Bacteria</taxon>
        <taxon>Bacillati</taxon>
        <taxon>Bacillota</taxon>
        <taxon>Clostridia</taxon>
        <taxon>Eubacteriales</taxon>
        <taxon>Oscillospiraceae</taxon>
        <taxon>Zongyangia</taxon>
    </lineage>
</organism>
<evidence type="ECO:0000313" key="1">
    <source>
        <dbReference type="EMBL" id="MBC8570528.1"/>
    </source>
</evidence>
<comment type="caution">
    <text evidence="1">The sequence shown here is derived from an EMBL/GenBank/DDBJ whole genome shotgun (WGS) entry which is preliminary data.</text>
</comment>
<name>A0A926IBQ5_9FIRM</name>
<accession>A0A926IBQ5</accession>
<sequence length="117" mass="12896">MDMRIQNGDFVPDRRGIPRGCFGVEEVVNRVLLCLTARRGGFARMPHFGSRLHTLRGGTQERMDEQAAMMVREALEGVDEVRVGDVSTARMGSVLTVRVGLQMDAGDYDVKVGVSLD</sequence>